<dbReference type="EMBL" id="RCHS01000554">
    <property type="protein sequence ID" value="RMX58005.1"/>
    <property type="molecule type" value="Genomic_DNA"/>
</dbReference>
<feature type="signal peptide" evidence="9">
    <location>
        <begin position="1"/>
        <end position="27"/>
    </location>
</feature>
<dbReference type="Proteomes" id="UP000275408">
    <property type="component" value="Unassembled WGS sequence"/>
</dbReference>
<dbReference type="PROSITE" id="PS51471">
    <property type="entry name" value="FE2OG_OXY"/>
    <property type="match status" value="1"/>
</dbReference>
<proteinExistence type="predicted"/>
<evidence type="ECO:0000256" key="7">
    <source>
        <dbReference type="ARBA" id="ARBA00023004"/>
    </source>
</evidence>
<dbReference type="GO" id="GO:0005783">
    <property type="term" value="C:endoplasmic reticulum"/>
    <property type="evidence" value="ECO:0007669"/>
    <property type="project" value="TreeGrafter"/>
</dbReference>
<dbReference type="Pfam" id="PF13640">
    <property type="entry name" value="2OG-FeII_Oxy_3"/>
    <property type="match status" value="1"/>
</dbReference>
<feature type="region of interest" description="Disordered" evidence="8">
    <location>
        <begin position="1028"/>
        <end position="1076"/>
    </location>
</feature>
<keyword evidence="9" id="KW-0732">Signal</keyword>
<keyword evidence="5" id="KW-0223">Dioxygenase</keyword>
<evidence type="ECO:0000313" key="11">
    <source>
        <dbReference type="EMBL" id="RMX58005.1"/>
    </source>
</evidence>
<dbReference type="SMART" id="SM00702">
    <property type="entry name" value="P4Hc"/>
    <property type="match status" value="1"/>
</dbReference>
<reference evidence="11 12" key="1">
    <citation type="journal article" date="2018" name="Sci. Rep.">
        <title>Comparative analysis of the Pocillopora damicornis genome highlights role of immune system in coral evolution.</title>
        <authorList>
            <person name="Cunning R."/>
            <person name="Bay R.A."/>
            <person name="Gillette P."/>
            <person name="Baker A.C."/>
            <person name="Traylor-Knowles N."/>
        </authorList>
    </citation>
    <scope>NUCLEOTIDE SEQUENCE [LARGE SCALE GENOMIC DNA]</scope>
    <source>
        <strain evidence="11">RSMAS</strain>
        <tissue evidence="11">Whole animal</tissue>
    </source>
</reference>
<comment type="caution">
    <text evidence="11">The sequence shown here is derived from an EMBL/GenBank/DDBJ whole genome shotgun (WGS) entry which is preliminary data.</text>
</comment>
<dbReference type="InterPro" id="IPR006620">
    <property type="entry name" value="Pro_4_hyd_alph"/>
</dbReference>
<feature type="region of interest" description="Disordered" evidence="8">
    <location>
        <begin position="78"/>
        <end position="106"/>
    </location>
</feature>
<evidence type="ECO:0000256" key="3">
    <source>
        <dbReference type="ARBA" id="ARBA00022837"/>
    </source>
</evidence>
<dbReference type="InterPro" id="IPR011992">
    <property type="entry name" value="EF-hand-dom_pair"/>
</dbReference>
<feature type="chain" id="PRO_5018332045" description="Fe2OG dioxygenase domain-containing protein" evidence="9">
    <location>
        <begin position="28"/>
        <end position="1146"/>
    </location>
</feature>
<keyword evidence="3" id="KW-0106">Calcium</keyword>
<evidence type="ECO:0000256" key="5">
    <source>
        <dbReference type="ARBA" id="ARBA00022964"/>
    </source>
</evidence>
<dbReference type="GO" id="GO:0031418">
    <property type="term" value="F:L-ascorbic acid binding"/>
    <property type="evidence" value="ECO:0007669"/>
    <property type="project" value="UniProtKB-KW"/>
</dbReference>
<organism evidence="11 12">
    <name type="scientific">Pocillopora damicornis</name>
    <name type="common">Cauliflower coral</name>
    <name type="synonym">Millepora damicornis</name>
    <dbReference type="NCBI Taxonomy" id="46731"/>
    <lineage>
        <taxon>Eukaryota</taxon>
        <taxon>Metazoa</taxon>
        <taxon>Cnidaria</taxon>
        <taxon>Anthozoa</taxon>
        <taxon>Hexacorallia</taxon>
        <taxon>Scleractinia</taxon>
        <taxon>Astrocoeniina</taxon>
        <taxon>Pocilloporidae</taxon>
        <taxon>Pocillopora</taxon>
    </lineage>
</organism>
<evidence type="ECO:0000259" key="10">
    <source>
        <dbReference type="PROSITE" id="PS51471"/>
    </source>
</evidence>
<dbReference type="AlphaFoldDB" id="A0A3M6UWI9"/>
<dbReference type="PROSITE" id="PS00018">
    <property type="entry name" value="EF_HAND_1"/>
    <property type="match status" value="1"/>
</dbReference>
<dbReference type="InterPro" id="IPR018247">
    <property type="entry name" value="EF_Hand_1_Ca_BS"/>
</dbReference>
<evidence type="ECO:0000313" key="12">
    <source>
        <dbReference type="Proteomes" id="UP000275408"/>
    </source>
</evidence>
<keyword evidence="4" id="KW-0847">Vitamin C</keyword>
<evidence type="ECO:0000256" key="8">
    <source>
        <dbReference type="SAM" id="MobiDB-lite"/>
    </source>
</evidence>
<evidence type="ECO:0000256" key="2">
    <source>
        <dbReference type="ARBA" id="ARBA00022723"/>
    </source>
</evidence>
<evidence type="ECO:0000256" key="9">
    <source>
        <dbReference type="SAM" id="SignalP"/>
    </source>
</evidence>
<gene>
    <name evidence="11" type="ORF">pdam_00017225</name>
</gene>
<feature type="domain" description="Fe2OG dioxygenase" evidence="10">
    <location>
        <begin position="811"/>
        <end position="956"/>
    </location>
</feature>
<evidence type="ECO:0000256" key="1">
    <source>
        <dbReference type="ARBA" id="ARBA00001961"/>
    </source>
</evidence>
<evidence type="ECO:0000256" key="6">
    <source>
        <dbReference type="ARBA" id="ARBA00023002"/>
    </source>
</evidence>
<dbReference type="GO" id="GO:0005506">
    <property type="term" value="F:iron ion binding"/>
    <property type="evidence" value="ECO:0007669"/>
    <property type="project" value="InterPro"/>
</dbReference>
<dbReference type="GO" id="GO:0004656">
    <property type="term" value="F:procollagen-proline 4-dioxygenase activity"/>
    <property type="evidence" value="ECO:0007669"/>
    <property type="project" value="TreeGrafter"/>
</dbReference>
<accession>A0A3M6UWI9</accession>
<dbReference type="Gene3D" id="1.10.238.10">
    <property type="entry name" value="EF-hand"/>
    <property type="match status" value="1"/>
</dbReference>
<protein>
    <recommendedName>
        <fullName evidence="10">Fe2OG dioxygenase domain-containing protein</fullName>
    </recommendedName>
</protein>
<keyword evidence="6" id="KW-0560">Oxidoreductase</keyword>
<comment type="cofactor">
    <cofactor evidence="1">
        <name>L-ascorbate</name>
        <dbReference type="ChEBI" id="CHEBI:38290"/>
    </cofactor>
</comment>
<sequence>MADRTSHRFVWFLGLVLIIARGLQIKAKDISIHQHTCDSDENEEGFCDTIDEIKYVQNDEIVDLKEEIPRIQKTEQVESLSQDLKEGQQSNEVHNNLSESNDKQVLSNSNTTTEWIGLQVPVVDGIKAKIEILPGIKRHIKTLSMRPLVFEIPDFLDEDECELIIAMAENKKLSDNPKKTDNRGVYYEDPLNTFKQWDLNGDEYIDAEEVMQFEENNYQYCQQDSEPKFEGVPCCLYGDMKECRICRYITLAYFLNDVDEGGELVMPLANSEFEDDIMNNSGTWTGFFTYDKTTGSRSTFEVDVQFKMDGANKVIYGKGSDDSGEFELIDSLLTGNIIRFRKKYLNQGNKDFSIKYAGQLKGNTQIDGKWWVPGGEKMRGKFFMRHKRYEKWMNNAIGKCNSHEYCAKGKLVIKPKRGKAVMWYNHVPNDDGTWIGGLDNRMYYGHCDVTKGEKWMATNWINIDGDGEMELRAWKRGINLIFDARKHLNQNILQRMRRAEDNKAPDEIEEELNNDMENTQEWTFESRPKERHVLNAVVSLLESLSEEEMVAVSKKVHEKLQMLCVPLVLNQGGKISLVDGNNFHKQKISECQDNTADCSAGHGEPHNIHLSLPRINGVKVGHVQDMELTEGTKHTVRTLSLQPPVFEIPNFFTDEECEMIIDLAQEKGMSETPLTQDNDQSDNTDSIEDKFKAWDKNEDKFIDKTEAIHISEKRNTYLTEDDVQEMFAALNLDQDKDGKLSMKELEKTSLKDLNAYFDKEKLAKPRLRSHNSQQVWLWHDEDELLQYEGLLEDYHDRLQQLTKLPRPIIEQSEPVQVVHYKEQGHYHCHHDSQAISHDKPCCMYGSSDCRLCRYLTIVVFLNDVDEGGECAFPLADNTTFSWQAWSNESIQSCNMVKHCDKSNLVIKPQKGKALLWYNHLYDGSRRWLGELDPLSYQGSCHVQKGEKWVAKIWVNINGDGKEELRAWKMGHNWLARNNYNKEIVNALHSEIHEKTGVENKYTRDMNKNVAMDVKNEDLSKVDVHTVKEENTKSGVNQVSSSDTSDSDEEASVVNVDDVPELAPKSPRLARTETSTPLPLTEEQMIPKGPAIGHLPLKEFQGNRIVQSIMLLLEELDQVELEIIARNLHTKLKLVCVPLIMNPMGRI</sequence>
<dbReference type="PANTHER" id="PTHR10869">
    <property type="entry name" value="PROLYL 4-HYDROXYLASE ALPHA SUBUNIT"/>
    <property type="match status" value="1"/>
</dbReference>
<dbReference type="PANTHER" id="PTHR10869:SF246">
    <property type="entry name" value="TRANSMEMBRANE PROLYL 4-HYDROXYLASE"/>
    <property type="match status" value="1"/>
</dbReference>
<name>A0A3M6UWI9_POCDA</name>
<evidence type="ECO:0000256" key="4">
    <source>
        <dbReference type="ARBA" id="ARBA00022896"/>
    </source>
</evidence>
<dbReference type="Gene3D" id="2.60.120.620">
    <property type="entry name" value="q2cbj1_9rhob like domain"/>
    <property type="match status" value="3"/>
</dbReference>
<dbReference type="CDD" id="cd00051">
    <property type="entry name" value="EFh"/>
    <property type="match status" value="1"/>
</dbReference>
<dbReference type="InterPro" id="IPR002048">
    <property type="entry name" value="EF_hand_dom"/>
</dbReference>
<keyword evidence="7" id="KW-0408">Iron</keyword>
<keyword evidence="2" id="KW-0479">Metal-binding</keyword>
<dbReference type="SUPFAM" id="SSF47473">
    <property type="entry name" value="EF-hand"/>
    <property type="match status" value="1"/>
</dbReference>
<keyword evidence="12" id="KW-1185">Reference proteome</keyword>
<dbReference type="OrthoDB" id="420380at2759"/>
<dbReference type="InterPro" id="IPR044862">
    <property type="entry name" value="Pro_4_hyd_alph_FE2OG_OXY"/>
</dbReference>
<dbReference type="InterPro" id="IPR005123">
    <property type="entry name" value="Oxoglu/Fe-dep_dioxygenase_dom"/>
</dbReference>
<dbReference type="GO" id="GO:0005509">
    <property type="term" value="F:calcium ion binding"/>
    <property type="evidence" value="ECO:0007669"/>
    <property type="project" value="InterPro"/>
</dbReference>
<dbReference type="InterPro" id="IPR045054">
    <property type="entry name" value="P4HA-like"/>
</dbReference>